<feature type="transmembrane region" description="Helical" evidence="1">
    <location>
        <begin position="135"/>
        <end position="157"/>
    </location>
</feature>
<sequence length="257" mass="30519">MEVTSKEQKRAEQLLQSQHIGLHQIKSFSFMKRYHQVPRKSNLAAKDKYGPGILTLHLKEGKEKVIYLPPFRHPSSVIRYLVSQEIPFDNHAPRERTVAEIPTETYQRPSLYMFWFFVLFLMFLILGYYSISSNVWWGFIPAIISFALSLFFISMLMTRFCYLTLDNNGLIIHSVGRTIRYPYQNLRKVNFDFAREQNFTHVMELLDNDYRYRLFYIGRVSRKKLNEIAERLQQAGVDATCSLNDNKRFFQDTYISH</sequence>
<protein>
    <recommendedName>
        <fullName evidence="6">SoxR reducing system RseC family protein</fullName>
    </recommendedName>
</protein>
<gene>
    <name evidence="3" type="ORF">DXC91_17575</name>
    <name evidence="2" type="ORF">DXD40_14910</name>
</gene>
<keyword evidence="1" id="KW-1133">Transmembrane helix</keyword>
<keyword evidence="1" id="KW-0812">Transmembrane</keyword>
<evidence type="ECO:0008006" key="6">
    <source>
        <dbReference type="Google" id="ProtNLM"/>
    </source>
</evidence>
<name>A0A3E4PNF5_BACUN</name>
<evidence type="ECO:0000313" key="5">
    <source>
        <dbReference type="Proteomes" id="UP000260874"/>
    </source>
</evidence>
<organism evidence="3 5">
    <name type="scientific">Bacteroides uniformis</name>
    <dbReference type="NCBI Taxonomy" id="820"/>
    <lineage>
        <taxon>Bacteria</taxon>
        <taxon>Pseudomonadati</taxon>
        <taxon>Bacteroidota</taxon>
        <taxon>Bacteroidia</taxon>
        <taxon>Bacteroidales</taxon>
        <taxon>Bacteroidaceae</taxon>
        <taxon>Bacteroides</taxon>
    </lineage>
</organism>
<dbReference type="AlphaFoldDB" id="A0A3E4PNF5"/>
<evidence type="ECO:0000313" key="2">
    <source>
        <dbReference type="EMBL" id="RGJ91298.1"/>
    </source>
</evidence>
<dbReference type="RefSeq" id="WP_117689231.1">
    <property type="nucleotide sequence ID" value="NZ_CAXSSZ010000004.1"/>
</dbReference>
<dbReference type="Proteomes" id="UP000260844">
    <property type="component" value="Unassembled WGS sequence"/>
</dbReference>
<comment type="caution">
    <text evidence="3">The sequence shown here is derived from an EMBL/GenBank/DDBJ whole genome shotgun (WGS) entry which is preliminary data.</text>
</comment>
<evidence type="ECO:0000313" key="3">
    <source>
        <dbReference type="EMBL" id="RGK81365.1"/>
    </source>
</evidence>
<evidence type="ECO:0000313" key="4">
    <source>
        <dbReference type="Proteomes" id="UP000260844"/>
    </source>
</evidence>
<dbReference type="EMBL" id="QSRB01000019">
    <property type="protein sequence ID" value="RGK81365.1"/>
    <property type="molecule type" value="Genomic_DNA"/>
</dbReference>
<feature type="transmembrane region" description="Helical" evidence="1">
    <location>
        <begin position="111"/>
        <end position="129"/>
    </location>
</feature>
<keyword evidence="1" id="KW-0472">Membrane</keyword>
<dbReference type="EMBL" id="QSPV01000014">
    <property type="protein sequence ID" value="RGJ91298.1"/>
    <property type="molecule type" value="Genomic_DNA"/>
</dbReference>
<proteinExistence type="predicted"/>
<accession>A0A3E4PNF5</accession>
<dbReference type="Proteomes" id="UP000260874">
    <property type="component" value="Unassembled WGS sequence"/>
</dbReference>
<evidence type="ECO:0000256" key="1">
    <source>
        <dbReference type="SAM" id="Phobius"/>
    </source>
</evidence>
<reference evidence="4 5" key="1">
    <citation type="submission" date="2018-08" db="EMBL/GenBank/DDBJ databases">
        <title>A genome reference for cultivated species of the human gut microbiota.</title>
        <authorList>
            <person name="Zou Y."/>
            <person name="Xue W."/>
            <person name="Luo G."/>
        </authorList>
    </citation>
    <scope>NUCLEOTIDE SEQUENCE [LARGE SCALE GENOMIC DNA]</scope>
    <source>
        <strain evidence="3 5">TF09-22</strain>
        <strain evidence="2 4">TM04-30</strain>
    </source>
</reference>